<gene>
    <name evidence="3" type="ORF">Cop2CBH44_06180</name>
</gene>
<proteinExistence type="predicted"/>
<dbReference type="PANTHER" id="PTHR15032">
    <property type="entry name" value="N-ACYL-PHOSPHATIDYLETHANOLAMINE-HYDROLYZING PHOSPHOLIPASE D"/>
    <property type="match status" value="1"/>
</dbReference>
<keyword evidence="1" id="KW-0812">Transmembrane</keyword>
<keyword evidence="4" id="KW-1185">Reference proteome</keyword>
<dbReference type="EMBL" id="AP023322">
    <property type="protein sequence ID" value="BCI62265.1"/>
    <property type="molecule type" value="Genomic_DNA"/>
</dbReference>
<dbReference type="PANTHER" id="PTHR15032:SF4">
    <property type="entry name" value="N-ACYL-PHOSPHATIDYLETHANOLAMINE-HYDROLYZING PHOSPHOLIPASE D"/>
    <property type="match status" value="1"/>
</dbReference>
<accession>A0A7G1HRD3</accession>
<sequence length="362" mass="42417">MNIFNFQNHTMMWCILIILILGITVFAFVNQRSFGRNPQGERLDRIKHSPHYYDGEFHNKHETPVMTSDENRFKGFMKFLFGKRSKKLRPDTPLTVIKTDLKNIDVDKNMIIWFGHSSYLMQISGKRILVDPVFHIASPVSFINKPFKGTNIYQPEDMPEIDYLVITHDHWDHLDYKTVMELKGRIDKVICPLGVGEHFEYWGFKKECIIELDWEEHANLEKDFTFYCLPTRHFSGRGLTPNPTLWASFLLETPCLNVYIGGDGGYDTHYTDIGTRFPNIDFAILENGQYNEDWKYIHLMPQYMAQAAKDLKAKKIMTVHHSKYALARHAWDEPLKNEQNMIQKDSLNLIIPQIGEIVVLER</sequence>
<evidence type="ECO:0000313" key="4">
    <source>
        <dbReference type="Proteomes" id="UP000594042"/>
    </source>
</evidence>
<dbReference type="GO" id="GO:0008270">
    <property type="term" value="F:zinc ion binding"/>
    <property type="evidence" value="ECO:0007669"/>
    <property type="project" value="InterPro"/>
</dbReference>
<keyword evidence="1" id="KW-0472">Membrane</keyword>
<feature type="domain" description="Metallo-beta-lactamase" evidence="2">
    <location>
        <begin position="127"/>
        <end position="321"/>
    </location>
</feature>
<dbReference type="RefSeq" id="WP_055095956.1">
    <property type="nucleotide sequence ID" value="NZ_AP023322.1"/>
</dbReference>
<dbReference type="PIRSF" id="PIRSF038896">
    <property type="entry name" value="NAPE-PLD"/>
    <property type="match status" value="1"/>
</dbReference>
<protein>
    <submittedName>
        <fullName evidence="3">MBL fold metallo-hydrolase</fullName>
    </submittedName>
</protein>
<dbReference type="InterPro" id="IPR024884">
    <property type="entry name" value="NAPE-PLD"/>
</dbReference>
<dbReference type="GO" id="GO:0070290">
    <property type="term" value="F:N-acylphosphatidylethanolamine-specific phospholipase D activity"/>
    <property type="evidence" value="ECO:0007669"/>
    <property type="project" value="InterPro"/>
</dbReference>
<evidence type="ECO:0000256" key="1">
    <source>
        <dbReference type="SAM" id="Phobius"/>
    </source>
</evidence>
<keyword evidence="1" id="KW-1133">Transmembrane helix</keyword>
<evidence type="ECO:0000259" key="2">
    <source>
        <dbReference type="Pfam" id="PF12706"/>
    </source>
</evidence>
<dbReference type="KEGG" id="copr:Cop2CBH44_06180"/>
<name>A0A7G1HRD3_9BACT</name>
<reference evidence="4" key="1">
    <citation type="submission" date="2020-07" db="EMBL/GenBank/DDBJ databases">
        <title>Complete genome sequencing of Coprobacter sp. strain 2CBH44.</title>
        <authorList>
            <person name="Sakamoto M."/>
            <person name="Murakami T."/>
            <person name="Mori H."/>
        </authorList>
    </citation>
    <scope>NUCLEOTIDE SEQUENCE [LARGE SCALE GENOMIC DNA]</scope>
    <source>
        <strain evidence="4">2CBH44</strain>
    </source>
</reference>
<dbReference type="SUPFAM" id="SSF56281">
    <property type="entry name" value="Metallo-hydrolase/oxidoreductase"/>
    <property type="match status" value="1"/>
</dbReference>
<dbReference type="InterPro" id="IPR001279">
    <property type="entry name" value="Metallo-B-lactamas"/>
</dbReference>
<dbReference type="GO" id="GO:0005737">
    <property type="term" value="C:cytoplasm"/>
    <property type="evidence" value="ECO:0007669"/>
    <property type="project" value="TreeGrafter"/>
</dbReference>
<dbReference type="Proteomes" id="UP000594042">
    <property type="component" value="Chromosome"/>
</dbReference>
<feature type="transmembrane region" description="Helical" evidence="1">
    <location>
        <begin position="12"/>
        <end position="29"/>
    </location>
</feature>
<organism evidence="3 4">
    <name type="scientific">Coprobacter secundus subsp. similis</name>
    <dbReference type="NCBI Taxonomy" id="2751153"/>
    <lineage>
        <taxon>Bacteria</taxon>
        <taxon>Pseudomonadati</taxon>
        <taxon>Bacteroidota</taxon>
        <taxon>Bacteroidia</taxon>
        <taxon>Bacteroidales</taxon>
        <taxon>Barnesiellaceae</taxon>
        <taxon>Coprobacter</taxon>
    </lineage>
</organism>
<dbReference type="AlphaFoldDB" id="A0A7G1HRD3"/>
<dbReference type="Pfam" id="PF12706">
    <property type="entry name" value="Lactamase_B_2"/>
    <property type="match status" value="1"/>
</dbReference>
<evidence type="ECO:0000313" key="3">
    <source>
        <dbReference type="EMBL" id="BCI62265.1"/>
    </source>
</evidence>
<keyword evidence="3" id="KW-0378">Hydrolase</keyword>
<dbReference type="Gene3D" id="3.60.15.10">
    <property type="entry name" value="Ribonuclease Z/Hydroxyacylglutathione hydrolase-like"/>
    <property type="match status" value="1"/>
</dbReference>
<dbReference type="InterPro" id="IPR036866">
    <property type="entry name" value="RibonucZ/Hydroxyglut_hydro"/>
</dbReference>